<evidence type="ECO:0000256" key="1">
    <source>
        <dbReference type="ARBA" id="ARBA00004752"/>
    </source>
</evidence>
<keyword evidence="4" id="KW-0808">Transferase</keyword>
<dbReference type="Proteomes" id="UP000315534">
    <property type="component" value="Unassembled WGS sequence"/>
</dbReference>
<dbReference type="GO" id="GO:0008360">
    <property type="term" value="P:regulation of cell shape"/>
    <property type="evidence" value="ECO:0007669"/>
    <property type="project" value="UniProtKB-UniRule"/>
</dbReference>
<proteinExistence type="inferred from homology"/>
<keyword evidence="3" id="KW-0328">Glycosyltransferase</keyword>
<dbReference type="UniPathway" id="UPA00219"/>
<keyword evidence="8 9" id="KW-0961">Cell wall biogenesis/degradation</keyword>
<dbReference type="InterPro" id="IPR050979">
    <property type="entry name" value="LD-transpeptidase"/>
</dbReference>
<evidence type="ECO:0000313" key="12">
    <source>
        <dbReference type="Proteomes" id="UP000315534"/>
    </source>
</evidence>
<evidence type="ECO:0000256" key="4">
    <source>
        <dbReference type="ARBA" id="ARBA00022679"/>
    </source>
</evidence>
<dbReference type="InterPro" id="IPR005490">
    <property type="entry name" value="LD_TPept_cat_dom"/>
</dbReference>
<dbReference type="GO" id="GO:0016757">
    <property type="term" value="F:glycosyltransferase activity"/>
    <property type="evidence" value="ECO:0007669"/>
    <property type="project" value="UniProtKB-KW"/>
</dbReference>
<keyword evidence="6 9" id="KW-0133">Cell shape</keyword>
<organism evidence="11 12">
    <name type="scientific">candidate division TA06 bacterium</name>
    <dbReference type="NCBI Taxonomy" id="2250710"/>
    <lineage>
        <taxon>Bacteria</taxon>
        <taxon>Bacteria division TA06</taxon>
    </lineage>
</organism>
<dbReference type="CDD" id="cd16913">
    <property type="entry name" value="YkuD_like"/>
    <property type="match status" value="1"/>
</dbReference>
<evidence type="ECO:0000256" key="8">
    <source>
        <dbReference type="ARBA" id="ARBA00023316"/>
    </source>
</evidence>
<feature type="active site" description="Proton donor/acceptor" evidence="9">
    <location>
        <position position="116"/>
    </location>
</feature>
<dbReference type="GO" id="GO:0005576">
    <property type="term" value="C:extracellular region"/>
    <property type="evidence" value="ECO:0007669"/>
    <property type="project" value="TreeGrafter"/>
</dbReference>
<keyword evidence="5" id="KW-0378">Hydrolase</keyword>
<feature type="domain" description="L,D-TPase catalytic" evidence="10">
    <location>
        <begin position="1"/>
        <end position="156"/>
    </location>
</feature>
<feature type="active site" description="Nucleophile" evidence="9">
    <location>
        <position position="132"/>
    </location>
</feature>
<dbReference type="SUPFAM" id="SSF141523">
    <property type="entry name" value="L,D-transpeptidase catalytic domain-like"/>
    <property type="match status" value="1"/>
</dbReference>
<gene>
    <name evidence="11" type="ORF">E3J38_08520</name>
</gene>
<comment type="caution">
    <text evidence="11">The sequence shown here is derived from an EMBL/GenBank/DDBJ whole genome shotgun (WGS) entry which is preliminary data.</text>
</comment>
<evidence type="ECO:0000256" key="3">
    <source>
        <dbReference type="ARBA" id="ARBA00022676"/>
    </source>
</evidence>
<dbReference type="GO" id="GO:0071972">
    <property type="term" value="F:peptidoglycan L,D-transpeptidase activity"/>
    <property type="evidence" value="ECO:0007669"/>
    <property type="project" value="TreeGrafter"/>
</dbReference>
<evidence type="ECO:0000259" key="10">
    <source>
        <dbReference type="PROSITE" id="PS52029"/>
    </source>
</evidence>
<evidence type="ECO:0000256" key="5">
    <source>
        <dbReference type="ARBA" id="ARBA00022801"/>
    </source>
</evidence>
<reference evidence="11 12" key="1">
    <citation type="submission" date="2019-03" db="EMBL/GenBank/DDBJ databases">
        <title>Metabolic potential of uncultured bacteria and archaea associated with petroleum seepage in deep-sea sediments.</title>
        <authorList>
            <person name="Dong X."/>
            <person name="Hubert C."/>
        </authorList>
    </citation>
    <scope>NUCLEOTIDE SEQUENCE [LARGE SCALE GENOMIC DNA]</scope>
    <source>
        <strain evidence="11">E29_bin36</strain>
    </source>
</reference>
<evidence type="ECO:0000256" key="2">
    <source>
        <dbReference type="ARBA" id="ARBA00005992"/>
    </source>
</evidence>
<dbReference type="EMBL" id="SOIP01000486">
    <property type="protein sequence ID" value="TET78481.1"/>
    <property type="molecule type" value="Genomic_DNA"/>
</dbReference>
<dbReference type="GO" id="GO:0071555">
    <property type="term" value="P:cell wall organization"/>
    <property type="evidence" value="ECO:0007669"/>
    <property type="project" value="UniProtKB-UniRule"/>
</dbReference>
<dbReference type="PANTHER" id="PTHR30582:SF24">
    <property type="entry name" value="L,D-TRANSPEPTIDASE ERFK_SRFK-RELATED"/>
    <property type="match status" value="1"/>
</dbReference>
<sequence length="157" mass="17545">MFIVDISQQRLYLVKGEKIIKRYPASTSKYGIGNKEGSNKTPLGTHRIYEKVGEGVKIGTIFKACINTGRIAKIYHDSTDVEQDFVITRIMCLEGLEPGVNKGEGIDSRHRRIYLHGTPEEGLIGKPASHGCIRMKNDDVVELFDLVKIGTLVEIKE</sequence>
<dbReference type="AlphaFoldDB" id="A0A523XGQ8"/>
<dbReference type="PANTHER" id="PTHR30582">
    <property type="entry name" value="L,D-TRANSPEPTIDASE"/>
    <property type="match status" value="1"/>
</dbReference>
<dbReference type="InterPro" id="IPR038063">
    <property type="entry name" value="Transpep_catalytic_dom"/>
</dbReference>
<accession>A0A523XGQ8</accession>
<evidence type="ECO:0000256" key="6">
    <source>
        <dbReference type="ARBA" id="ARBA00022960"/>
    </source>
</evidence>
<dbReference type="Pfam" id="PF03734">
    <property type="entry name" value="YkuD"/>
    <property type="match status" value="1"/>
</dbReference>
<comment type="similarity">
    <text evidence="2">Belongs to the YkuD family.</text>
</comment>
<dbReference type="PROSITE" id="PS52029">
    <property type="entry name" value="LD_TPASE"/>
    <property type="match status" value="1"/>
</dbReference>
<comment type="pathway">
    <text evidence="1 9">Cell wall biogenesis; peptidoglycan biosynthesis.</text>
</comment>
<protein>
    <submittedName>
        <fullName evidence="11">L,D-transpeptidase</fullName>
    </submittedName>
</protein>
<name>A0A523XGQ8_UNCT6</name>
<dbReference type="GO" id="GO:0018104">
    <property type="term" value="P:peptidoglycan-protein cross-linking"/>
    <property type="evidence" value="ECO:0007669"/>
    <property type="project" value="TreeGrafter"/>
</dbReference>
<evidence type="ECO:0000256" key="9">
    <source>
        <dbReference type="PROSITE-ProRule" id="PRU01373"/>
    </source>
</evidence>
<dbReference type="Gene3D" id="2.40.440.10">
    <property type="entry name" value="L,D-transpeptidase catalytic domain-like"/>
    <property type="match status" value="1"/>
</dbReference>
<keyword evidence="7 9" id="KW-0573">Peptidoglycan synthesis</keyword>
<evidence type="ECO:0000313" key="11">
    <source>
        <dbReference type="EMBL" id="TET78481.1"/>
    </source>
</evidence>
<evidence type="ECO:0000256" key="7">
    <source>
        <dbReference type="ARBA" id="ARBA00022984"/>
    </source>
</evidence>